<evidence type="ECO:0000313" key="1">
    <source>
        <dbReference type="EMBL" id="KTD19412.1"/>
    </source>
</evidence>
<keyword evidence="2" id="KW-1185">Reference proteome</keyword>
<dbReference type="PATRIC" id="fig|454.4.peg.2152"/>
<organism evidence="1 2">
    <name type="scientific">Legionella israelensis</name>
    <dbReference type="NCBI Taxonomy" id="454"/>
    <lineage>
        <taxon>Bacteria</taxon>
        <taxon>Pseudomonadati</taxon>
        <taxon>Pseudomonadota</taxon>
        <taxon>Gammaproteobacteria</taxon>
        <taxon>Legionellales</taxon>
        <taxon>Legionellaceae</taxon>
        <taxon>Legionella</taxon>
    </lineage>
</organism>
<dbReference type="Proteomes" id="UP000054761">
    <property type="component" value="Unassembled WGS sequence"/>
</dbReference>
<proteinExistence type="predicted"/>
<evidence type="ECO:0000313" key="2">
    <source>
        <dbReference type="Proteomes" id="UP000054761"/>
    </source>
</evidence>
<dbReference type="AlphaFoldDB" id="A0A0W0VGX7"/>
<accession>A0A0W0VGX7</accession>
<gene>
    <name evidence="1" type="ORF">Lisr_1974</name>
</gene>
<reference evidence="1 2" key="1">
    <citation type="submission" date="2015-11" db="EMBL/GenBank/DDBJ databases">
        <title>Genomic analysis of 38 Legionella species identifies large and diverse effector repertoires.</title>
        <authorList>
            <person name="Burstein D."/>
            <person name="Amaro F."/>
            <person name="Zusman T."/>
            <person name="Lifshitz Z."/>
            <person name="Cohen O."/>
            <person name="Gilbert J.A."/>
            <person name="Pupko T."/>
            <person name="Shuman H.A."/>
            <person name="Segal G."/>
        </authorList>
    </citation>
    <scope>NUCLEOTIDE SEQUENCE [LARGE SCALE GENOMIC DNA]</scope>
    <source>
        <strain evidence="1 2">Bercovier 4</strain>
    </source>
</reference>
<dbReference type="EMBL" id="LNYH01000112">
    <property type="protein sequence ID" value="KTD19412.1"/>
    <property type="molecule type" value="Genomic_DNA"/>
</dbReference>
<protein>
    <submittedName>
        <fullName evidence="1">Uncharacterized protein</fullName>
    </submittedName>
</protein>
<comment type="caution">
    <text evidence="1">The sequence shown here is derived from an EMBL/GenBank/DDBJ whole genome shotgun (WGS) entry which is preliminary data.</text>
</comment>
<name>A0A0W0VGX7_9GAMM</name>
<dbReference type="RefSeq" id="WP_058502297.1">
    <property type="nucleotide sequence ID" value="NZ_CAAAJA010000079.1"/>
</dbReference>
<sequence>MDHWMRLLQHFTVAFIVVVSIFGLQFAYADATQNQRQATVQSQQVGVQLAQQMNARKGQSDTVIQLKRGQKGPTKLIAKDGAVEFKCNGSCLCKGAGDCVNMVYSGCCSGAVTCDDSGCSCVNGAGCDNDGNLPD</sequence>